<dbReference type="Proteomes" id="UP000325313">
    <property type="component" value="Unassembled WGS sequence"/>
</dbReference>
<evidence type="ECO:0000313" key="2">
    <source>
        <dbReference type="Proteomes" id="UP000325313"/>
    </source>
</evidence>
<protein>
    <submittedName>
        <fullName evidence="1">Uncharacterized protein</fullName>
    </submittedName>
</protein>
<dbReference type="EMBL" id="VDEP01000272">
    <property type="protein sequence ID" value="KAA1115638.1"/>
    <property type="molecule type" value="Genomic_DNA"/>
</dbReference>
<sequence length="75" mass="8552">MCNSDSSIMYRARTRCSNWRRSGLFAESNLPRQPSSSDWHGAHQLLKDAGLLMRASSGGAIHQLMGQYIFMRHLR</sequence>
<name>A0A5B0QQZ6_PUCGR</name>
<evidence type="ECO:0000313" key="1">
    <source>
        <dbReference type="EMBL" id="KAA1115638.1"/>
    </source>
</evidence>
<gene>
    <name evidence="1" type="ORF">PGTUg99_018325</name>
</gene>
<reference evidence="1 2" key="1">
    <citation type="submission" date="2019-05" db="EMBL/GenBank/DDBJ databases">
        <title>Emergence of the Ug99 lineage of the wheat stem rust pathogen through somatic hybridization.</title>
        <authorList>
            <person name="Li F."/>
            <person name="Upadhyaya N.M."/>
            <person name="Sperschneider J."/>
            <person name="Matny O."/>
            <person name="Nguyen-Phuc H."/>
            <person name="Mago R."/>
            <person name="Raley C."/>
            <person name="Miller M.E."/>
            <person name="Silverstein K.A.T."/>
            <person name="Henningsen E."/>
            <person name="Hirsch C.D."/>
            <person name="Visser B."/>
            <person name="Pretorius Z.A."/>
            <person name="Steffenson B.J."/>
            <person name="Schwessinger B."/>
            <person name="Dodds P.N."/>
            <person name="Figueroa M."/>
        </authorList>
    </citation>
    <scope>NUCLEOTIDE SEQUENCE [LARGE SCALE GENOMIC DNA]</scope>
    <source>
        <strain evidence="1 2">Ug99</strain>
    </source>
</reference>
<comment type="caution">
    <text evidence="1">The sequence shown here is derived from an EMBL/GenBank/DDBJ whole genome shotgun (WGS) entry which is preliminary data.</text>
</comment>
<proteinExistence type="predicted"/>
<accession>A0A5B0QQZ6</accession>
<dbReference type="AlphaFoldDB" id="A0A5B0QQZ6"/>
<organism evidence="1 2">
    <name type="scientific">Puccinia graminis f. sp. tritici</name>
    <dbReference type="NCBI Taxonomy" id="56615"/>
    <lineage>
        <taxon>Eukaryota</taxon>
        <taxon>Fungi</taxon>
        <taxon>Dikarya</taxon>
        <taxon>Basidiomycota</taxon>
        <taxon>Pucciniomycotina</taxon>
        <taxon>Pucciniomycetes</taxon>
        <taxon>Pucciniales</taxon>
        <taxon>Pucciniaceae</taxon>
        <taxon>Puccinia</taxon>
    </lineage>
</organism>